<dbReference type="RefSeq" id="WP_000924986.1">
    <property type="nucleotide sequence ID" value="NZ_AP025249.1"/>
</dbReference>
<evidence type="ECO:0000313" key="1">
    <source>
        <dbReference type="EMBL" id="CAA4167752.1"/>
    </source>
</evidence>
<evidence type="ECO:0000313" key="14">
    <source>
        <dbReference type="Proteomes" id="UP000443708"/>
    </source>
</evidence>
<dbReference type="EMBL" id="CACTPI010000021">
    <property type="protein sequence ID" value="CAA4167752.1"/>
    <property type="molecule type" value="Genomic_DNA"/>
</dbReference>
<dbReference type="EMBL" id="CACTWD010000024">
    <property type="protein sequence ID" value="CAA4707036.1"/>
    <property type="molecule type" value="Genomic_DNA"/>
</dbReference>
<evidence type="ECO:0000313" key="8">
    <source>
        <dbReference type="EMBL" id="CAC8238914.1"/>
    </source>
</evidence>
<evidence type="ECO:0000313" key="2">
    <source>
        <dbReference type="EMBL" id="CAA4168437.1"/>
    </source>
</evidence>
<evidence type="ECO:0000313" key="15">
    <source>
        <dbReference type="Proteomes" id="UP000459586"/>
    </source>
</evidence>
<dbReference type="Proteomes" id="UP000442782">
    <property type="component" value="Unassembled WGS sequence"/>
</dbReference>
<evidence type="ECO:0000313" key="7">
    <source>
        <dbReference type="EMBL" id="CAC5811434.1"/>
    </source>
</evidence>
<protein>
    <submittedName>
        <fullName evidence="4">Phage protein</fullName>
    </submittedName>
</protein>
<evidence type="ECO:0000313" key="9">
    <source>
        <dbReference type="EMBL" id="RZH95697.1"/>
    </source>
</evidence>
<evidence type="ECO:0000313" key="16">
    <source>
        <dbReference type="Proteomes" id="UP000459702"/>
    </source>
</evidence>
<dbReference type="EMBL" id="CACUNS010000024">
    <property type="protein sequence ID" value="CAA6128843.1"/>
    <property type="molecule type" value="Genomic_DNA"/>
</dbReference>
<comment type="caution">
    <text evidence="4">The sequence shown here is derived from an EMBL/GenBank/DDBJ whole genome shotgun (WGS) entry which is preliminary data.</text>
</comment>
<evidence type="ECO:0000313" key="18">
    <source>
        <dbReference type="Proteomes" id="UP000507112"/>
    </source>
</evidence>
<dbReference type="EMBL" id="CAIIGD010000018">
    <property type="protein sequence ID" value="CAC8238914.1"/>
    <property type="molecule type" value="Genomic_DNA"/>
</dbReference>
<dbReference type="EMBL" id="CACURZ010000022">
    <property type="protein sequence ID" value="CAA6391196.1"/>
    <property type="molecule type" value="Genomic_DNA"/>
</dbReference>
<proteinExistence type="predicted"/>
<dbReference type="Proteomes" id="UP000459586">
    <property type="component" value="Unassembled WGS sequence"/>
</dbReference>
<reference evidence="9 10" key="1">
    <citation type="submission" date="2018-11" db="EMBL/GenBank/DDBJ databases">
        <title>Genomic profiling of Staphylococcus species from a Poultry farm system in KwaZulu-Natal, South Africa.</title>
        <authorList>
            <person name="Amoako D.G."/>
            <person name="Somboro A.M."/>
            <person name="Abia A.L.K."/>
            <person name="Bester L.A."/>
            <person name="Essack S.Y."/>
        </authorList>
    </citation>
    <scope>NUCLEOTIDE SEQUENCE [LARGE SCALE GENOMIC DNA]</scope>
    <source>
        <strain evidence="9 10">SA9</strain>
    </source>
</reference>
<dbReference type="AlphaFoldDB" id="A0A2I7Y959"/>
<dbReference type="EMBL" id="CACTQT010000023">
    <property type="protein sequence ID" value="CAA4399413.1"/>
    <property type="molecule type" value="Genomic_DNA"/>
</dbReference>
<dbReference type="Proteomes" id="UP000459702">
    <property type="component" value="Unassembled WGS sequence"/>
</dbReference>
<accession>A0A2I7Y959</accession>
<evidence type="ECO:0000313" key="6">
    <source>
        <dbReference type="EMBL" id="CAA6391196.1"/>
    </source>
</evidence>
<evidence type="ECO:0000313" key="10">
    <source>
        <dbReference type="Proteomes" id="UP000293434"/>
    </source>
</evidence>
<gene>
    <name evidence="9" type="ORF">EIG94_01810</name>
    <name evidence="2" type="ORF">SAMEA1029512_02742</name>
    <name evidence="1" type="ORF">SAMEA1029528_02727</name>
    <name evidence="3" type="ORF">SAMEA2078260_02674</name>
    <name evidence="5" type="ORF">SAMEA2078588_02684</name>
    <name evidence="6" type="ORF">SAMEA2080344_02660</name>
    <name evidence="4" type="ORF">SAMEA2081063_02705</name>
    <name evidence="7" type="ORF">SAMEA4008575_02787</name>
    <name evidence="8" type="ORF">SAMEA70146418_02849</name>
</gene>
<dbReference type="EMBL" id="CAIGXB010000017">
    <property type="protein sequence ID" value="CAC5811434.1"/>
    <property type="molecule type" value="Genomic_DNA"/>
</dbReference>
<dbReference type="Proteomes" id="UP000443506">
    <property type="component" value="Unassembled WGS sequence"/>
</dbReference>
<evidence type="ECO:0000313" key="13">
    <source>
        <dbReference type="Proteomes" id="UP000443506"/>
    </source>
</evidence>
<organism evidence="4 13">
    <name type="scientific">Staphylococcus aureus</name>
    <dbReference type="NCBI Taxonomy" id="1280"/>
    <lineage>
        <taxon>Bacteria</taxon>
        <taxon>Bacillati</taxon>
        <taxon>Bacillota</taxon>
        <taxon>Bacilli</taxon>
        <taxon>Bacillales</taxon>
        <taxon>Staphylococcaceae</taxon>
        <taxon>Staphylococcus</taxon>
    </lineage>
</organism>
<evidence type="ECO:0000313" key="3">
    <source>
        <dbReference type="EMBL" id="CAA4399413.1"/>
    </source>
</evidence>
<dbReference type="EMBL" id="CACTOE010000031">
    <property type="protein sequence ID" value="CAA4168437.1"/>
    <property type="molecule type" value="Genomic_DNA"/>
</dbReference>
<sequence>MLLKPCPFCNGEARIRYSFKKALIECSNSKCKLQPSTFLYMDTDRVSKLVKAWNTRKYEGEN</sequence>
<evidence type="ECO:0000313" key="17">
    <source>
        <dbReference type="Proteomes" id="UP000505390"/>
    </source>
</evidence>
<dbReference type="Proteomes" id="UP000507112">
    <property type="component" value="Unassembled WGS sequence"/>
</dbReference>
<reference evidence="11 12" key="2">
    <citation type="submission" date="2019-12" db="EMBL/GenBank/DDBJ databases">
        <authorList>
            <consortium name="Pathogen Informatics"/>
        </authorList>
    </citation>
    <scope>NUCLEOTIDE SEQUENCE [LARGE SCALE GENOMIC DNA]</scope>
    <source>
        <strain evidence="8 18">MOS105</strain>
        <strain evidence="1 14">S040_N01_C01</strain>
        <strain evidence="2 12">S087_N01_C01</strain>
        <strain evidence="7 17">SG160</strain>
        <strain evidence="5 16">T012_N10_C04</strain>
        <strain evidence="3 11">T012_N16_C08</strain>
        <strain evidence="4 13">T065_N03_C06</strain>
        <strain evidence="6 15">T197_A02_C01</strain>
    </source>
</reference>
<dbReference type="Proteomes" id="UP000443708">
    <property type="component" value="Unassembled WGS sequence"/>
</dbReference>
<name>A0A2I7Y959_STAAU</name>
<evidence type="ECO:0000313" key="5">
    <source>
        <dbReference type="EMBL" id="CAA6128843.1"/>
    </source>
</evidence>
<dbReference type="Proteomes" id="UP000505390">
    <property type="component" value="Unassembled WGS sequence"/>
</dbReference>
<dbReference type="EMBL" id="RQTC01000017">
    <property type="protein sequence ID" value="RZH95697.1"/>
    <property type="molecule type" value="Genomic_DNA"/>
</dbReference>
<evidence type="ECO:0000313" key="12">
    <source>
        <dbReference type="Proteomes" id="UP000442782"/>
    </source>
</evidence>
<dbReference type="Proteomes" id="UP000442696">
    <property type="component" value="Unassembled WGS sequence"/>
</dbReference>
<evidence type="ECO:0000313" key="11">
    <source>
        <dbReference type="Proteomes" id="UP000442696"/>
    </source>
</evidence>
<evidence type="ECO:0000313" key="4">
    <source>
        <dbReference type="EMBL" id="CAA4707036.1"/>
    </source>
</evidence>
<dbReference type="Proteomes" id="UP000293434">
    <property type="component" value="Unassembled WGS sequence"/>
</dbReference>